<gene>
    <name evidence="1" type="ORF">GCM10007977_061340</name>
</gene>
<dbReference type="PANTHER" id="PTHR47916">
    <property type="entry name" value="FRUCTOSE-BISPHOSPHATE ALDOLASE CLASS 1"/>
    <property type="match status" value="1"/>
</dbReference>
<dbReference type="Pfam" id="PF01791">
    <property type="entry name" value="DeoC"/>
    <property type="match status" value="1"/>
</dbReference>
<organism evidence="1 2">
    <name type="scientific">Dactylosporangium sucinum</name>
    <dbReference type="NCBI Taxonomy" id="1424081"/>
    <lineage>
        <taxon>Bacteria</taxon>
        <taxon>Bacillati</taxon>
        <taxon>Actinomycetota</taxon>
        <taxon>Actinomycetes</taxon>
        <taxon>Micromonosporales</taxon>
        <taxon>Micromonosporaceae</taxon>
        <taxon>Dactylosporangium</taxon>
    </lineage>
</organism>
<evidence type="ECO:0008006" key="3">
    <source>
        <dbReference type="Google" id="ProtNLM"/>
    </source>
</evidence>
<comment type="caution">
    <text evidence="1">The sequence shown here is derived from an EMBL/GenBank/DDBJ whole genome shotgun (WGS) entry which is preliminary data.</text>
</comment>
<dbReference type="SUPFAM" id="SSF51569">
    <property type="entry name" value="Aldolase"/>
    <property type="match status" value="1"/>
</dbReference>
<dbReference type="EMBL" id="BMPI01000034">
    <property type="protein sequence ID" value="GGM51301.1"/>
    <property type="molecule type" value="Genomic_DNA"/>
</dbReference>
<dbReference type="Proteomes" id="UP000642070">
    <property type="component" value="Unassembled WGS sequence"/>
</dbReference>
<name>A0A917X149_9ACTN</name>
<dbReference type="InterPro" id="IPR050456">
    <property type="entry name" value="DeoC/FbaB_aldolase"/>
</dbReference>
<dbReference type="Gene3D" id="3.20.20.70">
    <property type="entry name" value="Aldolase class I"/>
    <property type="match status" value="1"/>
</dbReference>
<evidence type="ECO:0000313" key="1">
    <source>
        <dbReference type="EMBL" id="GGM51301.1"/>
    </source>
</evidence>
<sequence length="242" mass="24944">MLADPGVLVAMDHAPLGPLPGLAPIEAVARAVRRSGPAGLVVNYGLCRRLSGGSDADGCDLVVRLDGNQTYRYGDNWPDWPDWELFYRPADAARAGARGAAVNLVLGAAGELASLRVVARAAAECAAAGLYLVVSAISVDPPGTPAALRLEHRCAAVRMACELGADVVVAYDADPDTVGVIRDWSYRPMLAQGAPADGGPAGLARWAKACASAGANGVCVGRMIWSAEDPARITAEVCAALR</sequence>
<dbReference type="PANTHER" id="PTHR47916:SF1">
    <property type="entry name" value="3-HYDROXY-5-PHOSPHONOOXYPENTANE-2,4-DIONE THIOLASE"/>
    <property type="match status" value="1"/>
</dbReference>
<keyword evidence="2" id="KW-1185">Reference proteome</keyword>
<dbReference type="GO" id="GO:0016829">
    <property type="term" value="F:lyase activity"/>
    <property type="evidence" value="ECO:0007669"/>
    <property type="project" value="InterPro"/>
</dbReference>
<protein>
    <recommendedName>
        <fullName evidence="3">Deoxyribose-phosphate aldolase</fullName>
    </recommendedName>
</protein>
<proteinExistence type="predicted"/>
<reference evidence="1" key="2">
    <citation type="submission" date="2020-09" db="EMBL/GenBank/DDBJ databases">
        <authorList>
            <person name="Sun Q."/>
            <person name="Ohkuma M."/>
        </authorList>
    </citation>
    <scope>NUCLEOTIDE SEQUENCE</scope>
    <source>
        <strain evidence="1">JCM 19831</strain>
    </source>
</reference>
<dbReference type="InterPro" id="IPR002915">
    <property type="entry name" value="DeoC/FbaB/LacD_aldolase"/>
</dbReference>
<dbReference type="AlphaFoldDB" id="A0A917X149"/>
<accession>A0A917X149</accession>
<reference evidence="1" key="1">
    <citation type="journal article" date="2014" name="Int. J. Syst. Evol. Microbiol.">
        <title>Complete genome sequence of Corynebacterium casei LMG S-19264T (=DSM 44701T), isolated from a smear-ripened cheese.</title>
        <authorList>
            <consortium name="US DOE Joint Genome Institute (JGI-PGF)"/>
            <person name="Walter F."/>
            <person name="Albersmeier A."/>
            <person name="Kalinowski J."/>
            <person name="Ruckert C."/>
        </authorList>
    </citation>
    <scope>NUCLEOTIDE SEQUENCE</scope>
    <source>
        <strain evidence="1">JCM 19831</strain>
    </source>
</reference>
<evidence type="ECO:0000313" key="2">
    <source>
        <dbReference type="Proteomes" id="UP000642070"/>
    </source>
</evidence>
<dbReference type="InterPro" id="IPR013785">
    <property type="entry name" value="Aldolase_TIM"/>
</dbReference>
<dbReference type="RefSeq" id="WP_190253451.1">
    <property type="nucleotide sequence ID" value="NZ_BMPI01000034.1"/>
</dbReference>